<comment type="caution">
    <text evidence="2">The sequence shown here is derived from an EMBL/GenBank/DDBJ whole genome shotgun (WGS) entry which is preliminary data.</text>
</comment>
<keyword evidence="1" id="KW-0812">Transmembrane</keyword>
<sequence>MSPHGAARAPRLLRPARQETYERLFSTVYVGLMTNVLLALTCAPLLAALAIVRDPIASWPFFAVLSLPCGPALAGAFGCFAGLGEGSTDVLRVFRCSYRRAASRALLVWAGGVAAVSVLVVDVAAVAPTTWGPALVPFFVTMSALVMTVVFTLVVLLADASGPVRLRPLVLPCLYLVARRWYLTALSIAVLGLAVAVILLKPMTGLLLVCSPLLYVAWATMRFVVAPLLSPAAAHRQEA</sequence>
<accession>A0A5R8YKA2</accession>
<feature type="transmembrane region" description="Helical" evidence="1">
    <location>
        <begin position="138"/>
        <end position="160"/>
    </location>
</feature>
<evidence type="ECO:0000313" key="2">
    <source>
        <dbReference type="EMBL" id="TLP52160.1"/>
    </source>
</evidence>
<dbReference type="Proteomes" id="UP000309033">
    <property type="component" value="Unassembled WGS sequence"/>
</dbReference>
<proteinExistence type="predicted"/>
<keyword evidence="1" id="KW-0472">Membrane</keyword>
<feature type="transmembrane region" description="Helical" evidence="1">
    <location>
        <begin position="58"/>
        <end position="84"/>
    </location>
</feature>
<dbReference type="OrthoDB" id="3536424at2"/>
<feature type="transmembrane region" description="Helical" evidence="1">
    <location>
        <begin position="181"/>
        <end position="200"/>
    </location>
</feature>
<dbReference type="AlphaFoldDB" id="A0A5R8YKA2"/>
<evidence type="ECO:0008006" key="4">
    <source>
        <dbReference type="Google" id="ProtNLM"/>
    </source>
</evidence>
<reference evidence="2" key="1">
    <citation type="submission" date="2019-05" db="EMBL/GenBank/DDBJ databases">
        <title>Isolation, diversity and antifungal activity of Actinobacteria from wheat.</title>
        <authorList>
            <person name="Yu B."/>
        </authorList>
    </citation>
    <scope>NUCLEOTIDE SEQUENCE [LARGE SCALE GENOMIC DNA]</scope>
    <source>
        <strain evidence="2">NEAU-HEGS1-5</strain>
    </source>
</reference>
<feature type="transmembrane region" description="Helical" evidence="1">
    <location>
        <begin position="206"/>
        <end position="229"/>
    </location>
</feature>
<evidence type="ECO:0000313" key="3">
    <source>
        <dbReference type="Proteomes" id="UP000309033"/>
    </source>
</evidence>
<organism evidence="2 3">
    <name type="scientific">Microbispora triticiradicis</name>
    <dbReference type="NCBI Taxonomy" id="2200763"/>
    <lineage>
        <taxon>Bacteria</taxon>
        <taxon>Bacillati</taxon>
        <taxon>Actinomycetota</taxon>
        <taxon>Actinomycetes</taxon>
        <taxon>Streptosporangiales</taxon>
        <taxon>Streptosporangiaceae</taxon>
        <taxon>Microbispora</taxon>
    </lineage>
</organism>
<keyword evidence="3" id="KW-1185">Reference proteome</keyword>
<keyword evidence="1" id="KW-1133">Transmembrane helix</keyword>
<dbReference type="EMBL" id="VANP01000020">
    <property type="protein sequence ID" value="TLP52160.1"/>
    <property type="molecule type" value="Genomic_DNA"/>
</dbReference>
<name>A0A5R8YKA2_9ACTN</name>
<feature type="transmembrane region" description="Helical" evidence="1">
    <location>
        <begin position="105"/>
        <end position="126"/>
    </location>
</feature>
<gene>
    <name evidence="2" type="ORF">FED44_32845</name>
</gene>
<evidence type="ECO:0000256" key="1">
    <source>
        <dbReference type="SAM" id="Phobius"/>
    </source>
</evidence>
<protein>
    <recommendedName>
        <fullName evidence="4">Ferredoxin-NADPH reductase</fullName>
    </recommendedName>
</protein>
<feature type="transmembrane region" description="Helical" evidence="1">
    <location>
        <begin position="24"/>
        <end position="52"/>
    </location>
</feature>